<keyword evidence="6" id="KW-0862">Zinc</keyword>
<keyword evidence="1" id="KW-0489">Methyltransferase</keyword>
<dbReference type="Pfam" id="PF01753">
    <property type="entry name" value="zf-MYND"/>
    <property type="match status" value="1"/>
</dbReference>
<keyword evidence="2" id="KW-0808">Transferase</keyword>
<dbReference type="OrthoDB" id="6282876at2759"/>
<dbReference type="SUPFAM" id="SSF82199">
    <property type="entry name" value="SET domain"/>
    <property type="match status" value="1"/>
</dbReference>
<dbReference type="CTD" id="20195802"/>
<dbReference type="EnsemblMetazoa" id="HelroT122600">
    <property type="protein sequence ID" value="HelroP122600"/>
    <property type="gene ID" value="HelroG122600"/>
</dbReference>
<dbReference type="PANTHER" id="PTHR46165:SF7">
    <property type="entry name" value="SET AND MYND DOMAIN-CONTAINING PROTEIN 4"/>
    <property type="match status" value="1"/>
</dbReference>
<dbReference type="SUPFAM" id="SSF144232">
    <property type="entry name" value="HIT/MYND zinc finger-like"/>
    <property type="match status" value="1"/>
</dbReference>
<evidence type="ECO:0000256" key="1">
    <source>
        <dbReference type="ARBA" id="ARBA00022603"/>
    </source>
</evidence>
<proteinExistence type="predicted"/>
<dbReference type="Gene3D" id="2.170.270.10">
    <property type="entry name" value="SET domain"/>
    <property type="match status" value="1"/>
</dbReference>
<dbReference type="Pfam" id="PF00856">
    <property type="entry name" value="SET"/>
    <property type="match status" value="1"/>
</dbReference>
<dbReference type="PROSITE" id="PS50280">
    <property type="entry name" value="SET"/>
    <property type="match status" value="1"/>
</dbReference>
<keyword evidence="12" id="KW-1185">Reference proteome</keyword>
<dbReference type="EMBL" id="AMQM01005043">
    <property type="status" value="NOT_ANNOTATED_CDS"/>
    <property type="molecule type" value="Genomic_DNA"/>
</dbReference>
<dbReference type="CDD" id="cd10536">
    <property type="entry name" value="SET_SMYD4"/>
    <property type="match status" value="1"/>
</dbReference>
<dbReference type="eggNOG" id="KOG2084">
    <property type="taxonomic scope" value="Eukaryota"/>
</dbReference>
<evidence type="ECO:0000256" key="9">
    <source>
        <dbReference type="ARBA" id="ARBA00093680"/>
    </source>
</evidence>
<keyword evidence="3" id="KW-0949">S-adenosyl-L-methionine</keyword>
<dbReference type="InterPro" id="IPR001214">
    <property type="entry name" value="SET_dom"/>
</dbReference>
<name>T1EGV2_HELRO</name>
<gene>
    <name evidence="11" type="primary">20195802</name>
</gene>
<sequence length="369" mass="42188">MAVAIANRSAALFHLKRYNESLIDIDLSLSKGYPQHLLFKLYERKGDCLKILASSCKVSFREDMGRHIRAVRDIMPGEIVLIEKPFASVLVPQQYWMRCNVCLKPTVNSLPCPNCVNVIFCSEECCKESQKSFHRFECKILGYFKLLELDRFALLVLRTILTLPANTVMNYTKSKMSSRYSKSKKIILNDKNQYSWDDYNTICDLVTNEDKKTAKELFSKSIKSFMLLKLLEQTDYFNDIPVEDLPAVKIQATTQMLNHLLSFPCNAHEIFEIRLDPSSVAASVSSEVGAGIYSTLSLFNHSCDPLVTRVFYGDVCVVRAMGLIKKDAEVTDNYGAVFQMSQLDLRQVQLSQYCFKCTCDACKYDWPLY</sequence>
<evidence type="ECO:0000256" key="8">
    <source>
        <dbReference type="ARBA" id="ARBA00093635"/>
    </source>
</evidence>
<dbReference type="STRING" id="6412.T1EGV2"/>
<dbReference type="PROSITE" id="PS01360">
    <property type="entry name" value="ZF_MYND_1"/>
    <property type="match status" value="1"/>
</dbReference>
<dbReference type="InterPro" id="IPR044421">
    <property type="entry name" value="SMYD4_SET"/>
</dbReference>
<reference evidence="12" key="2">
    <citation type="journal article" date="2013" name="Nature">
        <title>Insights into bilaterian evolution from three spiralian genomes.</title>
        <authorList>
            <person name="Simakov O."/>
            <person name="Marletaz F."/>
            <person name="Cho S.J."/>
            <person name="Edsinger-Gonzales E."/>
            <person name="Havlak P."/>
            <person name="Hellsten U."/>
            <person name="Kuo D.H."/>
            <person name="Larsson T."/>
            <person name="Lv J."/>
            <person name="Arendt D."/>
            <person name="Savage R."/>
            <person name="Osoegawa K."/>
            <person name="de Jong P."/>
            <person name="Grimwood J."/>
            <person name="Chapman J.A."/>
            <person name="Shapiro H."/>
            <person name="Aerts A."/>
            <person name="Otillar R.P."/>
            <person name="Terry A.Y."/>
            <person name="Boore J.L."/>
            <person name="Grigoriev I.V."/>
            <person name="Lindberg D.R."/>
            <person name="Seaver E.C."/>
            <person name="Weisblat D.A."/>
            <person name="Putnam N.H."/>
            <person name="Rokhsar D.S."/>
        </authorList>
    </citation>
    <scope>NUCLEOTIDE SEQUENCE</scope>
</reference>
<reference evidence="12" key="1">
    <citation type="submission" date="2012-12" db="EMBL/GenBank/DDBJ databases">
        <authorList>
            <person name="Hellsten U."/>
            <person name="Grimwood J."/>
            <person name="Chapman J.A."/>
            <person name="Shapiro H."/>
            <person name="Aerts A."/>
            <person name="Otillar R.P."/>
            <person name="Terry A.Y."/>
            <person name="Boore J.L."/>
            <person name="Simakov O."/>
            <person name="Marletaz F."/>
            <person name="Cho S.-J."/>
            <person name="Edsinger-Gonzales E."/>
            <person name="Havlak P."/>
            <person name="Kuo D.-H."/>
            <person name="Larsson T."/>
            <person name="Lv J."/>
            <person name="Arendt D."/>
            <person name="Savage R."/>
            <person name="Osoegawa K."/>
            <person name="de Jong P."/>
            <person name="Lindberg D.R."/>
            <person name="Seaver E.C."/>
            <person name="Weisblat D.A."/>
            <person name="Putnam N.H."/>
            <person name="Grigoriev I.V."/>
            <person name="Rokhsar D.S."/>
        </authorList>
    </citation>
    <scope>NUCLEOTIDE SEQUENCE</scope>
</reference>
<dbReference type="AlphaFoldDB" id="T1EGV2"/>
<dbReference type="InterPro" id="IPR052097">
    <property type="entry name" value="SET-MYND_domain_protein"/>
</dbReference>
<accession>T1EGV2</accession>
<dbReference type="Proteomes" id="UP000015101">
    <property type="component" value="Unassembled WGS sequence"/>
</dbReference>
<dbReference type="PANTHER" id="PTHR46165">
    <property type="entry name" value="SET AND MYND DOMAIN-CONTAINING PROTEIN 4"/>
    <property type="match status" value="1"/>
</dbReference>
<evidence type="ECO:0000256" key="3">
    <source>
        <dbReference type="ARBA" id="ARBA00022691"/>
    </source>
</evidence>
<dbReference type="GO" id="GO:0008270">
    <property type="term" value="F:zinc ion binding"/>
    <property type="evidence" value="ECO:0007669"/>
    <property type="project" value="UniProtKB-KW"/>
</dbReference>
<comment type="function">
    <text evidence="7">Protein-lysine N-methyltransferase. Monomethylates PRMT5, modulating its transcriptional activity. May also act as a histone methyltransferase. Plays a critical role in cardiac development. Acts as a key epigenetic regulator of gene expression during cardiac development via its dual activities as a methyltransferase and negative regulator of HDAC1.</text>
</comment>
<evidence type="ECO:0000259" key="10">
    <source>
        <dbReference type="PROSITE" id="PS50280"/>
    </source>
</evidence>
<dbReference type="Gene3D" id="6.10.140.2220">
    <property type="match status" value="1"/>
</dbReference>
<dbReference type="Gene3D" id="1.10.220.160">
    <property type="match status" value="1"/>
</dbReference>
<evidence type="ECO:0000256" key="2">
    <source>
        <dbReference type="ARBA" id="ARBA00022679"/>
    </source>
</evidence>
<keyword evidence="5" id="KW-0863">Zinc-finger</keyword>
<evidence type="ECO:0000313" key="12">
    <source>
        <dbReference type="Proteomes" id="UP000015101"/>
    </source>
</evidence>
<dbReference type="OMA" id="AHEISEY"/>
<evidence type="ECO:0000256" key="6">
    <source>
        <dbReference type="ARBA" id="ARBA00022833"/>
    </source>
</evidence>
<evidence type="ECO:0000256" key="7">
    <source>
        <dbReference type="ARBA" id="ARBA00093423"/>
    </source>
</evidence>
<dbReference type="InterPro" id="IPR002893">
    <property type="entry name" value="Znf_MYND"/>
</dbReference>
<evidence type="ECO:0000256" key="5">
    <source>
        <dbReference type="ARBA" id="ARBA00022771"/>
    </source>
</evidence>
<keyword evidence="4" id="KW-0479">Metal-binding</keyword>
<organism evidence="11 12">
    <name type="scientific">Helobdella robusta</name>
    <name type="common">Californian leech</name>
    <dbReference type="NCBI Taxonomy" id="6412"/>
    <lineage>
        <taxon>Eukaryota</taxon>
        <taxon>Metazoa</taxon>
        <taxon>Spiralia</taxon>
        <taxon>Lophotrochozoa</taxon>
        <taxon>Annelida</taxon>
        <taxon>Clitellata</taxon>
        <taxon>Hirudinea</taxon>
        <taxon>Rhynchobdellida</taxon>
        <taxon>Glossiphoniidae</taxon>
        <taxon>Helobdella</taxon>
    </lineage>
</organism>
<dbReference type="GO" id="GO:0008168">
    <property type="term" value="F:methyltransferase activity"/>
    <property type="evidence" value="ECO:0007669"/>
    <property type="project" value="UniProtKB-KW"/>
</dbReference>
<protein>
    <recommendedName>
        <fullName evidence="8">Protein-lysine N-methyltransferase SMYD4</fullName>
    </recommendedName>
    <alternativeName>
        <fullName evidence="9">SET and MYND domain-containing protein 4</fullName>
    </alternativeName>
</protein>
<feature type="domain" description="SET" evidence="10">
    <location>
        <begin position="47"/>
        <end position="335"/>
    </location>
</feature>
<dbReference type="InterPro" id="IPR046341">
    <property type="entry name" value="SET_dom_sf"/>
</dbReference>
<dbReference type="HOGENOM" id="CLU_021727_4_0_1"/>
<reference evidence="11" key="3">
    <citation type="submission" date="2015-06" db="UniProtKB">
        <authorList>
            <consortium name="EnsemblMetazoa"/>
        </authorList>
    </citation>
    <scope>IDENTIFICATION</scope>
</reference>
<evidence type="ECO:0000256" key="4">
    <source>
        <dbReference type="ARBA" id="ARBA00022723"/>
    </source>
</evidence>
<dbReference type="GO" id="GO:0032259">
    <property type="term" value="P:methylation"/>
    <property type="evidence" value="ECO:0007669"/>
    <property type="project" value="UniProtKB-KW"/>
</dbReference>
<evidence type="ECO:0000313" key="11">
    <source>
        <dbReference type="EnsemblMetazoa" id="HelroP122600"/>
    </source>
</evidence>
<dbReference type="KEGG" id="hro:HELRODRAFT_122600"/>